<feature type="compositionally biased region" description="Basic and acidic residues" evidence="1">
    <location>
        <begin position="1"/>
        <end position="16"/>
    </location>
</feature>
<dbReference type="EMBL" id="LBXO01000010">
    <property type="protein sequence ID" value="KKR33348.1"/>
    <property type="molecule type" value="Genomic_DNA"/>
</dbReference>
<evidence type="ECO:0000313" key="2">
    <source>
        <dbReference type="EMBL" id="KKR33348.1"/>
    </source>
</evidence>
<evidence type="ECO:0000256" key="1">
    <source>
        <dbReference type="SAM" id="MobiDB-lite"/>
    </source>
</evidence>
<organism evidence="2 3">
    <name type="scientific">Candidatus Falkowbacteria bacterium GW2011_GWF2_39_8</name>
    <dbReference type="NCBI Taxonomy" id="1618642"/>
    <lineage>
        <taxon>Bacteria</taxon>
        <taxon>Candidatus Falkowiibacteriota</taxon>
    </lineage>
</organism>
<evidence type="ECO:0000313" key="3">
    <source>
        <dbReference type="Proteomes" id="UP000034137"/>
    </source>
</evidence>
<reference evidence="2 3" key="1">
    <citation type="journal article" date="2015" name="Nature">
        <title>rRNA introns, odd ribosomes, and small enigmatic genomes across a large radiation of phyla.</title>
        <authorList>
            <person name="Brown C.T."/>
            <person name="Hug L.A."/>
            <person name="Thomas B.C."/>
            <person name="Sharon I."/>
            <person name="Castelle C.J."/>
            <person name="Singh A."/>
            <person name="Wilkins M.J."/>
            <person name="Williams K.H."/>
            <person name="Banfield J.F."/>
        </authorList>
    </citation>
    <scope>NUCLEOTIDE SEQUENCE [LARGE SCALE GENOMIC DNA]</scope>
</reference>
<feature type="region of interest" description="Disordered" evidence="1">
    <location>
        <begin position="1"/>
        <end position="23"/>
    </location>
</feature>
<dbReference type="AlphaFoldDB" id="A0A0G0PZL6"/>
<accession>A0A0G0PZL6</accession>
<dbReference type="Proteomes" id="UP000034137">
    <property type="component" value="Unassembled WGS sequence"/>
</dbReference>
<comment type="caution">
    <text evidence="2">The sequence shown here is derived from an EMBL/GenBank/DDBJ whole genome shotgun (WGS) entry which is preliminary data.</text>
</comment>
<name>A0A0G0PZL6_9BACT</name>
<sequence length="123" mass="13467">MNKEGLYRHEPIEGGEGKGVLPGHEKELITSSAELSKFLASPDISNPARFGQKTVAFYKALIPEQIENISNALNEVGSTFHAAAVEAAFDGEDELISIFEDIKDLSSAEERKPFLKILESLFS</sequence>
<protein>
    <submittedName>
        <fullName evidence="2">Uncharacterized protein</fullName>
    </submittedName>
</protein>
<gene>
    <name evidence="2" type="ORF">UT64_C0010G0022</name>
</gene>
<proteinExistence type="predicted"/>